<feature type="transmembrane region" description="Helical" evidence="1">
    <location>
        <begin position="24"/>
        <end position="56"/>
    </location>
</feature>
<reference evidence="2 3" key="1">
    <citation type="journal article" date="2019" name="Int. J. Syst. Evol. Microbiol.">
        <title>The Global Catalogue of Microorganisms (GCM) 10K type strain sequencing project: providing services to taxonomists for standard genome sequencing and annotation.</title>
        <authorList>
            <consortium name="The Broad Institute Genomics Platform"/>
            <consortium name="The Broad Institute Genome Sequencing Center for Infectious Disease"/>
            <person name="Wu L."/>
            <person name="Ma J."/>
        </authorList>
    </citation>
    <scope>NUCLEOTIDE SEQUENCE [LARGE SCALE GENOMIC DNA]</scope>
    <source>
        <strain evidence="2 3">LMG 29247</strain>
    </source>
</reference>
<gene>
    <name evidence="2" type="ORF">ACFQE6_11950</name>
</gene>
<feature type="non-terminal residue" evidence="2">
    <location>
        <position position="1"/>
    </location>
</feature>
<organism evidence="2 3">
    <name type="scientific">Natrinema soli</name>
    <dbReference type="NCBI Taxonomy" id="1930624"/>
    <lineage>
        <taxon>Archaea</taxon>
        <taxon>Methanobacteriati</taxon>
        <taxon>Methanobacteriota</taxon>
        <taxon>Stenosarchaea group</taxon>
        <taxon>Halobacteria</taxon>
        <taxon>Halobacteriales</taxon>
        <taxon>Natrialbaceae</taxon>
        <taxon>Natrinema</taxon>
    </lineage>
</organism>
<keyword evidence="1" id="KW-0812">Transmembrane</keyword>
<dbReference type="Proteomes" id="UP001596383">
    <property type="component" value="Unassembled WGS sequence"/>
</dbReference>
<comment type="caution">
    <text evidence="2">The sequence shown here is derived from an EMBL/GenBank/DDBJ whole genome shotgun (WGS) entry which is preliminary data.</text>
</comment>
<dbReference type="EMBL" id="JBHSWV010000177">
    <property type="protein sequence ID" value="MFC6765675.1"/>
    <property type="molecule type" value="Genomic_DNA"/>
</dbReference>
<evidence type="ECO:0000256" key="1">
    <source>
        <dbReference type="SAM" id="Phobius"/>
    </source>
</evidence>
<accession>A0ABD5SK61</accession>
<keyword evidence="1" id="KW-0472">Membrane</keyword>
<keyword evidence="3" id="KW-1185">Reference proteome</keyword>
<feature type="transmembrane region" description="Helical" evidence="1">
    <location>
        <begin position="68"/>
        <end position="90"/>
    </location>
</feature>
<name>A0ABD5SK61_9EURY</name>
<dbReference type="AlphaFoldDB" id="A0ABD5SK61"/>
<keyword evidence="1" id="KW-1133">Transmembrane helix</keyword>
<evidence type="ECO:0000313" key="3">
    <source>
        <dbReference type="Proteomes" id="UP001596383"/>
    </source>
</evidence>
<proteinExistence type="predicted"/>
<sequence>VGLLVVRAVTRENAWGKLTINETIVVALALGATTVLVGGPLLAGAVLMPLLFGVIVRRTRRGPGWKPSYVYLLPVLAPLAGFGIAAVGVASLPADLVAFVILPLVGGLGLPLRATIRKHFGR</sequence>
<feature type="transmembrane region" description="Helical" evidence="1">
    <location>
        <begin position="96"/>
        <end position="116"/>
    </location>
</feature>
<evidence type="ECO:0000313" key="2">
    <source>
        <dbReference type="EMBL" id="MFC6765675.1"/>
    </source>
</evidence>
<protein>
    <submittedName>
        <fullName evidence="2">J domain-containing protein</fullName>
    </submittedName>
</protein>